<dbReference type="EMBL" id="CABIJS010000009">
    <property type="protein sequence ID" value="VUZ38912.1"/>
    <property type="molecule type" value="Genomic_DNA"/>
</dbReference>
<dbReference type="InterPro" id="IPR009668">
    <property type="entry name" value="RNA_pol-assoc_fac_A49-like"/>
</dbReference>
<dbReference type="GO" id="GO:0006351">
    <property type="term" value="P:DNA-templated transcription"/>
    <property type="evidence" value="ECO:0007669"/>
    <property type="project" value="InterPro"/>
</dbReference>
<evidence type="ECO:0000313" key="6">
    <source>
        <dbReference type="EMBL" id="VUZ38912.1"/>
    </source>
</evidence>
<dbReference type="PANTHER" id="PTHR14440">
    <property type="entry name" value="DNA-DIRECTED RNA POLYMERASE I SUBUNIT RPA49"/>
    <property type="match status" value="1"/>
</dbReference>
<protein>
    <recommendedName>
        <fullName evidence="8">DNA-directed RNA polymerase I subunit RPA49</fullName>
    </recommendedName>
</protein>
<keyword evidence="5" id="KW-0539">Nucleus</keyword>
<reference evidence="6 7" key="1">
    <citation type="submission" date="2019-07" db="EMBL/GenBank/DDBJ databases">
        <authorList>
            <person name="Jastrzebski P J."/>
            <person name="Paukszto L."/>
            <person name="Jastrzebski P J."/>
        </authorList>
    </citation>
    <scope>NUCLEOTIDE SEQUENCE [LARGE SCALE GENOMIC DNA]</scope>
    <source>
        <strain evidence="6 7">WMS-il1</strain>
    </source>
</reference>
<comment type="subcellular location">
    <subcellularLocation>
        <location evidence="1">Nucleus</location>
        <location evidence="1">Nucleolus</location>
    </subcellularLocation>
</comment>
<evidence type="ECO:0000313" key="7">
    <source>
        <dbReference type="Proteomes" id="UP000321570"/>
    </source>
</evidence>
<proteinExistence type="inferred from homology"/>
<keyword evidence="3" id="KW-0240">DNA-directed RNA polymerase</keyword>
<evidence type="ECO:0000256" key="4">
    <source>
        <dbReference type="ARBA" id="ARBA00023163"/>
    </source>
</evidence>
<dbReference type="Proteomes" id="UP000321570">
    <property type="component" value="Unassembled WGS sequence"/>
</dbReference>
<keyword evidence="7" id="KW-1185">Reference proteome</keyword>
<evidence type="ECO:0000256" key="1">
    <source>
        <dbReference type="ARBA" id="ARBA00004604"/>
    </source>
</evidence>
<evidence type="ECO:0000256" key="3">
    <source>
        <dbReference type="ARBA" id="ARBA00022478"/>
    </source>
</evidence>
<accession>A0A564XV65</accession>
<name>A0A564XV65_HYMDI</name>
<evidence type="ECO:0008006" key="8">
    <source>
        <dbReference type="Google" id="ProtNLM"/>
    </source>
</evidence>
<dbReference type="GO" id="GO:0003677">
    <property type="term" value="F:DNA binding"/>
    <property type="evidence" value="ECO:0007669"/>
    <property type="project" value="InterPro"/>
</dbReference>
<sequence length="412" mass="46892">MLLDLTPCPFVLGTSTAREGETFHAEISQQGEINCNINDVTYKDKSQIRDHNYATIVYNKITKQTEVFYNQPRFIGPVFETEVIDHDSEQQPVGRIELTNEFGSVWSKKSLREREHVEARTLAANDATVLQKVAVGVAKVKNEVRESYDEKGANGVAKTQQEQLLPHFDQQTKIASQIFPLSSIIPPNIATALAQEANAISTADDKARRALIKSNRYPRFIVERFQFLPMDNLEAVGLSQPAAKRRRKDVSNVTGERMTRIQMATILVYLGHMFRLFQMRMNELQQKIPLPNMPALVAKDLLNKFTTLTVQTGKSRSKNRLITPMLRDKLIYHILVLLLHCDNFSTVVDKLPVDFKMSSATLKKYFTFIGCTFAVHEIKPAKEGEQTTEKRTETIAHLRAPLVFKPARSFRR</sequence>
<dbReference type="Pfam" id="PF06870">
    <property type="entry name" value="RNA_pol_I_A49"/>
    <property type="match status" value="1"/>
</dbReference>
<gene>
    <name evidence="6" type="ORF">WMSIL1_LOCUS293</name>
</gene>
<dbReference type="GO" id="GO:0005730">
    <property type="term" value="C:nucleolus"/>
    <property type="evidence" value="ECO:0007669"/>
    <property type="project" value="UniProtKB-SubCell"/>
</dbReference>
<evidence type="ECO:0000256" key="5">
    <source>
        <dbReference type="ARBA" id="ARBA00023242"/>
    </source>
</evidence>
<comment type="similarity">
    <text evidence="2">Belongs to the eukaryotic RPA49/POLR1E RNA polymerase subunit family.</text>
</comment>
<keyword evidence="4" id="KW-0804">Transcription</keyword>
<dbReference type="AlphaFoldDB" id="A0A564XV65"/>
<evidence type="ECO:0000256" key="2">
    <source>
        <dbReference type="ARBA" id="ARBA00009430"/>
    </source>
</evidence>
<dbReference type="GO" id="GO:0000428">
    <property type="term" value="C:DNA-directed RNA polymerase complex"/>
    <property type="evidence" value="ECO:0007669"/>
    <property type="project" value="UniProtKB-KW"/>
</dbReference>
<organism evidence="6 7">
    <name type="scientific">Hymenolepis diminuta</name>
    <name type="common">Rat tapeworm</name>
    <dbReference type="NCBI Taxonomy" id="6216"/>
    <lineage>
        <taxon>Eukaryota</taxon>
        <taxon>Metazoa</taxon>
        <taxon>Spiralia</taxon>
        <taxon>Lophotrochozoa</taxon>
        <taxon>Platyhelminthes</taxon>
        <taxon>Cestoda</taxon>
        <taxon>Eucestoda</taxon>
        <taxon>Cyclophyllidea</taxon>
        <taxon>Hymenolepididae</taxon>
        <taxon>Hymenolepis</taxon>
    </lineage>
</organism>